<protein>
    <recommendedName>
        <fullName evidence="3">pyruvate kinase</fullName>
        <ecNumber evidence="3">2.7.1.40</ecNumber>
    </recommendedName>
</protein>
<keyword evidence="8" id="KW-0067">ATP-binding</keyword>
<keyword evidence="6" id="KW-0547">Nucleotide-binding</keyword>
<evidence type="ECO:0000256" key="4">
    <source>
        <dbReference type="ARBA" id="ARBA00022679"/>
    </source>
</evidence>
<dbReference type="AlphaFoldDB" id="A0ABD5S3Y1"/>
<comment type="caution">
    <text evidence="13">The sequence shown here is derived from an EMBL/GenBank/DDBJ whole genome shotgun (WGS) entry which is preliminary data.</text>
</comment>
<organism evidence="13 14">
    <name type="scientific">Halobium palmae</name>
    <dbReference type="NCBI Taxonomy" id="1776492"/>
    <lineage>
        <taxon>Archaea</taxon>
        <taxon>Methanobacteriati</taxon>
        <taxon>Methanobacteriota</taxon>
        <taxon>Stenosarchaea group</taxon>
        <taxon>Halobacteria</taxon>
        <taxon>Halobacteriales</taxon>
        <taxon>Haloferacaceae</taxon>
        <taxon>Halobium</taxon>
    </lineage>
</organism>
<dbReference type="PANTHER" id="PTHR11817">
    <property type="entry name" value="PYRUVATE KINASE"/>
    <property type="match status" value="1"/>
</dbReference>
<dbReference type="Gene3D" id="3.20.20.60">
    <property type="entry name" value="Phosphoenolpyruvate-binding domains"/>
    <property type="match status" value="1"/>
</dbReference>
<evidence type="ECO:0000259" key="12">
    <source>
        <dbReference type="Pfam" id="PF00224"/>
    </source>
</evidence>
<keyword evidence="11 13" id="KW-0670">Pyruvate</keyword>
<keyword evidence="5" id="KW-0479">Metal-binding</keyword>
<evidence type="ECO:0000313" key="14">
    <source>
        <dbReference type="Proteomes" id="UP001596328"/>
    </source>
</evidence>
<feature type="domain" description="Pyruvate kinase barrel" evidence="12">
    <location>
        <begin position="1"/>
        <end position="51"/>
    </location>
</feature>
<evidence type="ECO:0000256" key="2">
    <source>
        <dbReference type="ARBA" id="ARBA00008663"/>
    </source>
</evidence>
<evidence type="ECO:0000313" key="13">
    <source>
        <dbReference type="EMBL" id="MFC6726321.1"/>
    </source>
</evidence>
<proteinExistence type="inferred from homology"/>
<evidence type="ECO:0000256" key="10">
    <source>
        <dbReference type="ARBA" id="ARBA00023152"/>
    </source>
</evidence>
<reference evidence="13 14" key="1">
    <citation type="journal article" date="2019" name="Int. J. Syst. Evol. Microbiol.">
        <title>The Global Catalogue of Microorganisms (GCM) 10K type strain sequencing project: providing services to taxonomists for standard genome sequencing and annotation.</title>
        <authorList>
            <consortium name="The Broad Institute Genomics Platform"/>
            <consortium name="The Broad Institute Genome Sequencing Center for Infectious Disease"/>
            <person name="Wu L."/>
            <person name="Ma J."/>
        </authorList>
    </citation>
    <scope>NUCLEOTIDE SEQUENCE [LARGE SCALE GENOMIC DNA]</scope>
    <source>
        <strain evidence="13 14">NBRC 111368</strain>
    </source>
</reference>
<evidence type="ECO:0000256" key="8">
    <source>
        <dbReference type="ARBA" id="ARBA00022840"/>
    </source>
</evidence>
<keyword evidence="4" id="KW-0808">Transferase</keyword>
<comment type="pathway">
    <text evidence="1">Carbohydrate degradation; glycolysis; pyruvate from D-glyceraldehyde 3-phosphate: step 5/5.</text>
</comment>
<dbReference type="InterPro" id="IPR015813">
    <property type="entry name" value="Pyrv/PenolPyrv_kinase-like_dom"/>
</dbReference>
<dbReference type="InterPro" id="IPR001697">
    <property type="entry name" value="Pyr_Knase"/>
</dbReference>
<dbReference type="GO" id="GO:0046872">
    <property type="term" value="F:metal ion binding"/>
    <property type="evidence" value="ECO:0007669"/>
    <property type="project" value="UniProtKB-KW"/>
</dbReference>
<evidence type="ECO:0000256" key="7">
    <source>
        <dbReference type="ARBA" id="ARBA00022777"/>
    </source>
</evidence>
<keyword evidence="7 13" id="KW-0418">Kinase</keyword>
<keyword evidence="10" id="KW-0324">Glycolysis</keyword>
<dbReference type="EMBL" id="JBHSWU010001033">
    <property type="protein sequence ID" value="MFC6726321.1"/>
    <property type="molecule type" value="Genomic_DNA"/>
</dbReference>
<evidence type="ECO:0000256" key="9">
    <source>
        <dbReference type="ARBA" id="ARBA00022842"/>
    </source>
</evidence>
<feature type="non-terminal residue" evidence="13">
    <location>
        <position position="54"/>
    </location>
</feature>
<dbReference type="SUPFAM" id="SSF51621">
    <property type="entry name" value="Phosphoenolpyruvate/pyruvate domain"/>
    <property type="match status" value="1"/>
</dbReference>
<dbReference type="GO" id="GO:0016301">
    <property type="term" value="F:kinase activity"/>
    <property type="evidence" value="ECO:0007669"/>
    <property type="project" value="UniProtKB-KW"/>
</dbReference>
<accession>A0ABD5S3Y1</accession>
<evidence type="ECO:0000256" key="3">
    <source>
        <dbReference type="ARBA" id="ARBA00012142"/>
    </source>
</evidence>
<gene>
    <name evidence="13" type="ORF">ACFQE1_18525</name>
</gene>
<keyword evidence="9" id="KW-0460">Magnesium</keyword>
<evidence type="ECO:0000256" key="5">
    <source>
        <dbReference type="ARBA" id="ARBA00022723"/>
    </source>
</evidence>
<keyword evidence="14" id="KW-1185">Reference proteome</keyword>
<sequence length="54" mass="5835">MRNAKIVCTLGPASDDRGTIRDLVDAGMSVARLNASHGTPEHRAEVIGDLHRRP</sequence>
<dbReference type="Proteomes" id="UP001596328">
    <property type="component" value="Unassembled WGS sequence"/>
</dbReference>
<dbReference type="EC" id="2.7.1.40" evidence="3"/>
<evidence type="ECO:0000256" key="6">
    <source>
        <dbReference type="ARBA" id="ARBA00022741"/>
    </source>
</evidence>
<evidence type="ECO:0000256" key="1">
    <source>
        <dbReference type="ARBA" id="ARBA00004997"/>
    </source>
</evidence>
<dbReference type="GO" id="GO:0005524">
    <property type="term" value="F:ATP binding"/>
    <property type="evidence" value="ECO:0007669"/>
    <property type="project" value="UniProtKB-KW"/>
</dbReference>
<comment type="similarity">
    <text evidence="2">Belongs to the pyruvate kinase family.</text>
</comment>
<dbReference type="InterPro" id="IPR040442">
    <property type="entry name" value="Pyrv_kinase-like_dom_sf"/>
</dbReference>
<dbReference type="InterPro" id="IPR015793">
    <property type="entry name" value="Pyrv_Knase_brl"/>
</dbReference>
<dbReference type="Pfam" id="PF00224">
    <property type="entry name" value="PK"/>
    <property type="match status" value="1"/>
</dbReference>
<name>A0ABD5S3Y1_9EURY</name>
<evidence type="ECO:0000256" key="11">
    <source>
        <dbReference type="ARBA" id="ARBA00023317"/>
    </source>
</evidence>
<dbReference type="GO" id="GO:0004743">
    <property type="term" value="F:pyruvate kinase activity"/>
    <property type="evidence" value="ECO:0007669"/>
    <property type="project" value="UniProtKB-EC"/>
</dbReference>